<dbReference type="GO" id="GO:1990883">
    <property type="term" value="F:18S rRNA cytidine N-acetyltransferase activity"/>
    <property type="evidence" value="ECO:0007669"/>
    <property type="project" value="TreeGrafter"/>
</dbReference>
<dbReference type="Gene3D" id="3.40.50.11040">
    <property type="match status" value="1"/>
</dbReference>
<comment type="caution">
    <text evidence="2">The sequence shown here is derived from an EMBL/GenBank/DDBJ whole genome shotgun (WGS) entry which is preliminary data.</text>
</comment>
<dbReference type="GO" id="GO:0005730">
    <property type="term" value="C:nucleolus"/>
    <property type="evidence" value="ECO:0007669"/>
    <property type="project" value="TreeGrafter"/>
</dbReference>
<keyword evidence="3" id="KW-1185">Reference proteome</keyword>
<dbReference type="EMBL" id="JAFNEN010000041">
    <property type="protein sequence ID" value="KAG8198249.1"/>
    <property type="molecule type" value="Genomic_DNA"/>
</dbReference>
<dbReference type="GO" id="GO:1904812">
    <property type="term" value="P:rRNA acetylation involved in maturation of SSU-rRNA"/>
    <property type="evidence" value="ECO:0007669"/>
    <property type="project" value="TreeGrafter"/>
</dbReference>
<proteinExistence type="predicted"/>
<dbReference type="PANTHER" id="PTHR10925:SF5">
    <property type="entry name" value="RNA CYTIDINE ACETYLTRANSFERASE"/>
    <property type="match status" value="1"/>
</dbReference>
<protein>
    <recommendedName>
        <fullName evidence="1">TmcA/NAT10 N-terminal domain-containing protein</fullName>
    </recommendedName>
</protein>
<dbReference type="AlphaFoldDB" id="A0AAV6VR76"/>
<reference evidence="2 3" key="1">
    <citation type="journal article" date="2022" name="Nat. Ecol. Evol.">
        <title>A masculinizing supergene underlies an exaggerated male reproductive morph in a spider.</title>
        <authorList>
            <person name="Hendrickx F."/>
            <person name="De Corte Z."/>
            <person name="Sonet G."/>
            <person name="Van Belleghem S.M."/>
            <person name="Kostlbacher S."/>
            <person name="Vangestel C."/>
        </authorList>
    </citation>
    <scope>NUCLEOTIDE SEQUENCE [LARGE SCALE GENOMIC DNA]</scope>
    <source>
        <strain evidence="2">W744_W776</strain>
    </source>
</reference>
<dbReference type="GO" id="GO:0000049">
    <property type="term" value="F:tRNA binding"/>
    <property type="evidence" value="ECO:0007669"/>
    <property type="project" value="TreeGrafter"/>
</dbReference>
<dbReference type="Proteomes" id="UP000827092">
    <property type="component" value="Unassembled WGS sequence"/>
</dbReference>
<dbReference type="InterPro" id="IPR032672">
    <property type="entry name" value="TmcA/NAT10/Kre33"/>
</dbReference>
<accession>A0AAV6VR76</accession>
<evidence type="ECO:0000259" key="1">
    <source>
        <dbReference type="Pfam" id="PF08351"/>
    </source>
</evidence>
<dbReference type="InterPro" id="IPR013562">
    <property type="entry name" value="TmcA/NAT10_N"/>
</dbReference>
<dbReference type="GO" id="GO:0030686">
    <property type="term" value="C:90S preribosome"/>
    <property type="evidence" value="ECO:0007669"/>
    <property type="project" value="TreeGrafter"/>
</dbReference>
<sequence>MAIKKLDNRIVEYMERSISSRHRSMFFVCGDKSMDQVGYIHYTLQKCRQEANMKEPSSILWCFKKVPVTENHRKRSLKRLRNCYTIDSAPCDDTMENFILSSNPYLCHYSDTEKILGQTFSMLVVQDFEALTPNTLARIIECVEGGGIIIFVLPVPVMKLLGMQMDAHAKFATESHPCVKPLFNHRFVASLKKTSGCMVLDDQLQIEWSPEPQVSFPAIVS</sequence>
<name>A0AAV6VR76_9ARAC</name>
<feature type="domain" description="TmcA/NAT10 N-terminal" evidence="1">
    <location>
        <begin position="9"/>
        <end position="201"/>
    </location>
</feature>
<evidence type="ECO:0000313" key="2">
    <source>
        <dbReference type="EMBL" id="KAG8198249.1"/>
    </source>
</evidence>
<evidence type="ECO:0000313" key="3">
    <source>
        <dbReference type="Proteomes" id="UP000827092"/>
    </source>
</evidence>
<dbReference type="Pfam" id="PF08351">
    <property type="entry name" value="TmcA_N"/>
    <property type="match status" value="1"/>
</dbReference>
<dbReference type="PANTHER" id="PTHR10925">
    <property type="entry name" value="N-ACETYLTRANSFERASE 10"/>
    <property type="match status" value="1"/>
</dbReference>
<gene>
    <name evidence="2" type="ORF">JTE90_021506</name>
</gene>
<organism evidence="2 3">
    <name type="scientific">Oedothorax gibbosus</name>
    <dbReference type="NCBI Taxonomy" id="931172"/>
    <lineage>
        <taxon>Eukaryota</taxon>
        <taxon>Metazoa</taxon>
        <taxon>Ecdysozoa</taxon>
        <taxon>Arthropoda</taxon>
        <taxon>Chelicerata</taxon>
        <taxon>Arachnida</taxon>
        <taxon>Araneae</taxon>
        <taxon>Araneomorphae</taxon>
        <taxon>Entelegynae</taxon>
        <taxon>Araneoidea</taxon>
        <taxon>Linyphiidae</taxon>
        <taxon>Erigoninae</taxon>
        <taxon>Oedothorax</taxon>
    </lineage>
</organism>